<comment type="caution">
    <text evidence="2">The sequence shown here is derived from an EMBL/GenBank/DDBJ whole genome shotgun (WGS) entry which is preliminary data.</text>
</comment>
<dbReference type="EMBL" id="QXFX01000893">
    <property type="protein sequence ID" value="KAE9101442.1"/>
    <property type="molecule type" value="Genomic_DNA"/>
</dbReference>
<feature type="signal peptide" evidence="1">
    <location>
        <begin position="1"/>
        <end position="19"/>
    </location>
</feature>
<protein>
    <recommendedName>
        <fullName evidence="4">Secreted protein</fullName>
    </recommendedName>
</protein>
<sequence>MTCYPWGGFHRLQLAVCAALLVYQNEEEARLGGMAGLNQKNDRPRSSSGWKLLSRSFHNHPTSAISYYVLNHANDTYGTVTSLI</sequence>
<organism evidence="2 3">
    <name type="scientific">Phytophthora fragariae</name>
    <dbReference type="NCBI Taxonomy" id="53985"/>
    <lineage>
        <taxon>Eukaryota</taxon>
        <taxon>Sar</taxon>
        <taxon>Stramenopiles</taxon>
        <taxon>Oomycota</taxon>
        <taxon>Peronosporomycetes</taxon>
        <taxon>Peronosporales</taxon>
        <taxon>Peronosporaceae</taxon>
        <taxon>Phytophthora</taxon>
    </lineage>
</organism>
<reference evidence="2 3" key="1">
    <citation type="submission" date="2018-09" db="EMBL/GenBank/DDBJ databases">
        <title>Genomic investigation of the strawberry pathogen Phytophthora fragariae indicates pathogenicity is determined by transcriptional variation in three key races.</title>
        <authorList>
            <person name="Adams T.M."/>
            <person name="Armitage A.D."/>
            <person name="Sobczyk M.K."/>
            <person name="Bates H.J."/>
            <person name="Dunwell J.M."/>
            <person name="Nellist C.F."/>
            <person name="Harrison R.J."/>
        </authorList>
    </citation>
    <scope>NUCLEOTIDE SEQUENCE [LARGE SCALE GENOMIC DNA]</scope>
    <source>
        <strain evidence="2 3">ONT-3</strain>
    </source>
</reference>
<gene>
    <name evidence="2" type="ORF">PF010_g14445</name>
</gene>
<dbReference type="AlphaFoldDB" id="A0A6G0KXJ3"/>
<evidence type="ECO:0000313" key="3">
    <source>
        <dbReference type="Proteomes" id="UP000488956"/>
    </source>
</evidence>
<evidence type="ECO:0008006" key="4">
    <source>
        <dbReference type="Google" id="ProtNLM"/>
    </source>
</evidence>
<evidence type="ECO:0000256" key="1">
    <source>
        <dbReference type="SAM" id="SignalP"/>
    </source>
</evidence>
<name>A0A6G0KXJ3_9STRA</name>
<feature type="chain" id="PRO_5026250365" description="Secreted protein" evidence="1">
    <location>
        <begin position="20"/>
        <end position="84"/>
    </location>
</feature>
<keyword evidence="1" id="KW-0732">Signal</keyword>
<dbReference type="Proteomes" id="UP000488956">
    <property type="component" value="Unassembled WGS sequence"/>
</dbReference>
<proteinExistence type="predicted"/>
<evidence type="ECO:0000313" key="2">
    <source>
        <dbReference type="EMBL" id="KAE9101442.1"/>
    </source>
</evidence>
<accession>A0A6G0KXJ3</accession>